<gene>
    <name evidence="3" type="ORF">BD626DRAFT_576920</name>
</gene>
<dbReference type="GO" id="GO:0055088">
    <property type="term" value="P:lipid homeostasis"/>
    <property type="evidence" value="ECO:0007669"/>
    <property type="project" value="InterPro"/>
</dbReference>
<feature type="compositionally biased region" description="Basic and acidic residues" evidence="1">
    <location>
        <begin position="1"/>
        <end position="10"/>
    </location>
</feature>
<evidence type="ECO:0000313" key="4">
    <source>
        <dbReference type="Proteomes" id="UP000320762"/>
    </source>
</evidence>
<dbReference type="GO" id="GO:0031965">
    <property type="term" value="C:nuclear membrane"/>
    <property type="evidence" value="ECO:0007669"/>
    <property type="project" value="InterPro"/>
</dbReference>
<dbReference type="PANTHER" id="PTHR28136:SF1">
    <property type="entry name" value="NUCLEUS EXPORT PROTEIN BRL1"/>
    <property type="match status" value="1"/>
</dbReference>
<feature type="region of interest" description="Disordered" evidence="1">
    <location>
        <begin position="182"/>
        <end position="204"/>
    </location>
</feature>
<reference evidence="3 4" key="1">
    <citation type="journal article" date="2019" name="New Phytol.">
        <title>Comparative genomics reveals unique wood-decay strategies and fruiting body development in the Schizophyllaceae.</title>
        <authorList>
            <person name="Almasi E."/>
            <person name="Sahu N."/>
            <person name="Krizsan K."/>
            <person name="Balint B."/>
            <person name="Kovacs G.M."/>
            <person name="Kiss B."/>
            <person name="Cseklye J."/>
            <person name="Drula E."/>
            <person name="Henrissat B."/>
            <person name="Nagy I."/>
            <person name="Chovatia M."/>
            <person name="Adam C."/>
            <person name="LaButti K."/>
            <person name="Lipzen A."/>
            <person name="Riley R."/>
            <person name="Grigoriev I.V."/>
            <person name="Nagy L.G."/>
        </authorList>
    </citation>
    <scope>NUCLEOTIDE SEQUENCE [LARGE SCALE GENOMIC DNA]</scope>
    <source>
        <strain evidence="3 4">NL-1724</strain>
    </source>
</reference>
<dbReference type="Proteomes" id="UP000320762">
    <property type="component" value="Unassembled WGS sequence"/>
</dbReference>
<dbReference type="GO" id="GO:0006998">
    <property type="term" value="P:nuclear envelope organization"/>
    <property type="evidence" value="ECO:0007669"/>
    <property type="project" value="InterPro"/>
</dbReference>
<dbReference type="EMBL" id="VDMD01000106">
    <property type="protein sequence ID" value="TRM55629.1"/>
    <property type="molecule type" value="Genomic_DNA"/>
</dbReference>
<dbReference type="InterPro" id="IPR040202">
    <property type="entry name" value="Brl1/Brr6"/>
</dbReference>
<organism evidence="3 4">
    <name type="scientific">Schizophyllum amplum</name>
    <dbReference type="NCBI Taxonomy" id="97359"/>
    <lineage>
        <taxon>Eukaryota</taxon>
        <taxon>Fungi</taxon>
        <taxon>Dikarya</taxon>
        <taxon>Basidiomycota</taxon>
        <taxon>Agaricomycotina</taxon>
        <taxon>Agaricomycetes</taxon>
        <taxon>Agaricomycetidae</taxon>
        <taxon>Agaricales</taxon>
        <taxon>Schizophyllaceae</taxon>
        <taxon>Schizophyllum</taxon>
    </lineage>
</organism>
<dbReference type="AlphaFoldDB" id="A0A550BSW8"/>
<dbReference type="SMART" id="SM01042">
    <property type="entry name" value="Brr6_like_C_C"/>
    <property type="match status" value="1"/>
</dbReference>
<evidence type="ECO:0000259" key="2">
    <source>
        <dbReference type="SMART" id="SM01042"/>
    </source>
</evidence>
<dbReference type="Pfam" id="PF10104">
    <property type="entry name" value="Brr6_like_C_C"/>
    <property type="match status" value="1"/>
</dbReference>
<sequence length="453" mass="50384">MENDRTELDNQPHQQSQHRAPPSQPSGMAHLMNPEPASQAGSSNSGNLPSPSRQQNNAHIPHSQQNQGPQAPQPQQLPNPGLPKTKDELSAWKTPAPTLPADDMPLTYRHRENVAVEIANDSSIRWTILFMAGKCTAPGKRLRHLVGYTKGEKDDFLRMPKETRKEDWASFPRFLKKELADTERAEKERDEAKADKERQEREQRKLKPIQTGFETKVFNDAPPISGAGNSATILDIYKIHFSVGLRLCLAFFLTSVMRLAVYQDRIKTRTHHKQNTKDATVVDENGTMAQLQLVSDSHLTIAQFDECSENMMATMESITPSSEAVKGGPTNKTAELLKHFTYFASISHRNDIALKSSEYAMDATRQAALCAAEYRLNMCDVAVPAMLARCGVWKTCAAQTSTKTGRTVIAAEIAGETLNALVESMSWRSLSFILASTYGCYLLAALQRTLRMA</sequence>
<dbReference type="InterPro" id="IPR018767">
    <property type="entry name" value="Brl1/Brr6_dom"/>
</dbReference>
<feature type="compositionally biased region" description="Pro residues" evidence="1">
    <location>
        <begin position="71"/>
        <end position="81"/>
    </location>
</feature>
<feature type="domain" description="Brl1/Brr6" evidence="2">
    <location>
        <begin position="333"/>
        <end position="448"/>
    </location>
</feature>
<comment type="caution">
    <text evidence="3">The sequence shown here is derived from an EMBL/GenBank/DDBJ whole genome shotgun (WGS) entry which is preliminary data.</text>
</comment>
<evidence type="ECO:0000256" key="1">
    <source>
        <dbReference type="SAM" id="MobiDB-lite"/>
    </source>
</evidence>
<feature type="region of interest" description="Disordered" evidence="1">
    <location>
        <begin position="1"/>
        <end position="104"/>
    </location>
</feature>
<keyword evidence="4" id="KW-1185">Reference proteome</keyword>
<evidence type="ECO:0000313" key="3">
    <source>
        <dbReference type="EMBL" id="TRM55629.1"/>
    </source>
</evidence>
<accession>A0A550BSW8</accession>
<proteinExistence type="predicted"/>
<dbReference type="PANTHER" id="PTHR28136">
    <property type="entry name" value="NUCLEUS EXPORT PROTEIN BRR6"/>
    <property type="match status" value="1"/>
</dbReference>
<feature type="compositionally biased region" description="Low complexity" evidence="1">
    <location>
        <begin position="41"/>
        <end position="52"/>
    </location>
</feature>
<protein>
    <submittedName>
        <fullName evidence="3">Di-sulfide bridge nucleocytoplasmic transport domain-containing protein</fullName>
    </submittedName>
</protein>
<name>A0A550BSW8_9AGAR</name>